<evidence type="ECO:0000313" key="3">
    <source>
        <dbReference type="Proteomes" id="UP000503462"/>
    </source>
</evidence>
<name>A0A6H0XR49_9PEZI</name>
<dbReference type="Proteomes" id="UP000503462">
    <property type="component" value="Chromosome 2"/>
</dbReference>
<dbReference type="OrthoDB" id="438641at2759"/>
<dbReference type="InterPro" id="IPR001214">
    <property type="entry name" value="SET_dom"/>
</dbReference>
<dbReference type="GO" id="GO:0005634">
    <property type="term" value="C:nucleus"/>
    <property type="evidence" value="ECO:0007669"/>
    <property type="project" value="TreeGrafter"/>
</dbReference>
<dbReference type="PROSITE" id="PS50280">
    <property type="entry name" value="SET"/>
    <property type="match status" value="1"/>
</dbReference>
<reference evidence="2 3" key="1">
    <citation type="journal article" date="2016" name="Sci. Rep.">
        <title>Peltaster fructicola genome reveals evolution from an invasive phytopathogen to an ectophytic parasite.</title>
        <authorList>
            <person name="Xu C."/>
            <person name="Chen H."/>
            <person name="Gleason M.L."/>
            <person name="Xu J.R."/>
            <person name="Liu H."/>
            <person name="Zhang R."/>
            <person name="Sun G."/>
        </authorList>
    </citation>
    <scope>NUCLEOTIDE SEQUENCE [LARGE SCALE GENOMIC DNA]</scope>
    <source>
        <strain evidence="2 3">LNHT1506</strain>
    </source>
</reference>
<keyword evidence="3" id="KW-1185">Reference proteome</keyword>
<accession>A0A6H0XR49</accession>
<dbReference type="Gene3D" id="2.170.270.10">
    <property type="entry name" value="SET domain"/>
    <property type="match status" value="1"/>
</dbReference>
<evidence type="ECO:0000313" key="2">
    <source>
        <dbReference type="EMBL" id="QIW97213.1"/>
    </source>
</evidence>
<dbReference type="SUPFAM" id="SSF48452">
    <property type="entry name" value="TPR-like"/>
    <property type="match status" value="1"/>
</dbReference>
<proteinExistence type="predicted"/>
<dbReference type="PANTHER" id="PTHR12197">
    <property type="entry name" value="HISTONE-LYSINE N-METHYLTRANSFERASE SMYD"/>
    <property type="match status" value="1"/>
</dbReference>
<organism evidence="2 3">
    <name type="scientific">Peltaster fructicola</name>
    <dbReference type="NCBI Taxonomy" id="286661"/>
    <lineage>
        <taxon>Eukaryota</taxon>
        <taxon>Fungi</taxon>
        <taxon>Dikarya</taxon>
        <taxon>Ascomycota</taxon>
        <taxon>Pezizomycotina</taxon>
        <taxon>Dothideomycetes</taxon>
        <taxon>Dothideomycetes incertae sedis</taxon>
        <taxon>Peltaster</taxon>
    </lineage>
</organism>
<dbReference type="InterPro" id="IPR011990">
    <property type="entry name" value="TPR-like_helical_dom_sf"/>
</dbReference>
<sequence length="615" mass="68930">MAMSCRDDDIAALLTRATRLSLLPVNESHETEQRSTDLNDKSIAPALLVYAAQVWASTTPPELQTILDDFSERIANQYNQIADVEVRALLVARRWLVELIEKSPYLAPAHILLARTYVRLRYSDLAAGAAYKALLLLDAISDDSDENHESASQAFEEGVEAWDVLTPHTATKNDEASLKNHRTQVYTLLAQTLQGCGCLKTAYFYCTQGLELDPASNELQKTLQDIKDAAVLQYGESTPTTAHENAADWPDMGLVRRECYPWNTYEPNRLDDLDILNKMMEAVAPRLEVKAVRLPALASTTNDGQTTEVVQLGVFAREDISPDEIVLKETSLLTANNKLQDALCDACSVELPELGSARSADIVACDECQVVFCSQTCYDMASQSYHPALCDRDVEAIAKDVPLQEASDSLYSLLLLRSLAMAETQDCHPLDLQETKYIWGDFNDLSDVAVEPTTLPFSFKYNITLPFHMLEKMDIDIFANAKYDVWVFNTLYAKFRGTASARLSGLGGRAIRGPEVCAVHPMWCLANHSCDPNVSWEWGGEITFRTRKQRVQWHGSTKTHRNEAGVRKGEEVLNHYCDLDLPVQERREWARGALGGDCMCERCVWESQQLQIEQR</sequence>
<dbReference type="PANTHER" id="PTHR12197:SF273">
    <property type="entry name" value="MYND-TYPE ZINC FINGER PROTEIN SAMB"/>
    <property type="match status" value="1"/>
</dbReference>
<dbReference type="InterPro" id="IPR050869">
    <property type="entry name" value="H3K4_H4K5_MeTrfase"/>
</dbReference>
<dbReference type="EMBL" id="CP051140">
    <property type="protein sequence ID" value="QIW97213.1"/>
    <property type="molecule type" value="Genomic_DNA"/>
</dbReference>
<feature type="domain" description="SET" evidence="1">
    <location>
        <begin position="285"/>
        <end position="577"/>
    </location>
</feature>
<evidence type="ECO:0000259" key="1">
    <source>
        <dbReference type="PROSITE" id="PS50280"/>
    </source>
</evidence>
<dbReference type="InterPro" id="IPR046341">
    <property type="entry name" value="SET_dom_sf"/>
</dbReference>
<dbReference type="AlphaFoldDB" id="A0A6H0XR49"/>
<dbReference type="Pfam" id="PF00856">
    <property type="entry name" value="SET"/>
    <property type="match status" value="1"/>
</dbReference>
<gene>
    <name evidence="2" type="ORF">AMS68_002731</name>
</gene>
<dbReference type="SUPFAM" id="SSF82199">
    <property type="entry name" value="SET domain"/>
    <property type="match status" value="1"/>
</dbReference>
<protein>
    <recommendedName>
        <fullName evidence="1">SET domain-containing protein</fullName>
    </recommendedName>
</protein>
<dbReference type="Gene3D" id="1.25.40.10">
    <property type="entry name" value="Tetratricopeptide repeat domain"/>
    <property type="match status" value="1"/>
</dbReference>